<organism evidence="2 3">
    <name type="scientific">Tigriopus californicus</name>
    <name type="common">Marine copepod</name>
    <dbReference type="NCBI Taxonomy" id="6832"/>
    <lineage>
        <taxon>Eukaryota</taxon>
        <taxon>Metazoa</taxon>
        <taxon>Ecdysozoa</taxon>
        <taxon>Arthropoda</taxon>
        <taxon>Crustacea</taxon>
        <taxon>Multicrustacea</taxon>
        <taxon>Hexanauplia</taxon>
        <taxon>Copepoda</taxon>
        <taxon>Harpacticoida</taxon>
        <taxon>Harpacticidae</taxon>
        <taxon>Tigriopus</taxon>
    </lineage>
</organism>
<feature type="non-terminal residue" evidence="2">
    <location>
        <position position="1"/>
    </location>
</feature>
<dbReference type="EMBL" id="VCGU01000459">
    <property type="protein sequence ID" value="TRY61902.1"/>
    <property type="molecule type" value="Genomic_DNA"/>
</dbReference>
<sequence length="328" mass="37015">FDELRSEGLWRLKVPGNNSFASRFLKTFRNDLDRIQRPSGVKLEFAQTITRREEYRNKVLFSLDNGLHWNLMDNPQEALYLPLNKDSLLLLDLEKDYVGQIAFNVTAYLEDLDGLIKENRVEKQTIIIQVTQVNDAPQVRENWFSSQKSNFPMVPHNLSVTNNSGILAQDLAEMFYESDASRGNGLGLAILGAVTSKIGRWQVQTDDGWKDISAEPKLLIPEGLVTEFTHRGPLPVTSYMKKLACKFNDESASLTSPNEAMCWNQMREEACPDQSFSGSLKVRNGPKSTRSAETTPIPLASEAFESALEKLEQATSPISQDNKRPTRK</sequence>
<evidence type="ECO:0000256" key="1">
    <source>
        <dbReference type="SAM" id="MobiDB-lite"/>
    </source>
</evidence>
<dbReference type="AlphaFoldDB" id="A0A553N903"/>
<feature type="non-terminal residue" evidence="2">
    <location>
        <position position="328"/>
    </location>
</feature>
<gene>
    <name evidence="2" type="ORF">TCAL_09157</name>
</gene>
<reference evidence="2 3" key="1">
    <citation type="journal article" date="2018" name="Nat. Ecol. Evol.">
        <title>Genomic signatures of mitonuclear coevolution across populations of Tigriopus californicus.</title>
        <authorList>
            <person name="Barreto F.S."/>
            <person name="Watson E.T."/>
            <person name="Lima T.G."/>
            <person name="Willett C.S."/>
            <person name="Edmands S."/>
            <person name="Li W."/>
            <person name="Burton R.S."/>
        </authorList>
    </citation>
    <scope>NUCLEOTIDE SEQUENCE [LARGE SCALE GENOMIC DNA]</scope>
    <source>
        <strain evidence="2 3">San Diego</strain>
    </source>
</reference>
<feature type="region of interest" description="Disordered" evidence="1">
    <location>
        <begin position="274"/>
        <end position="328"/>
    </location>
</feature>
<keyword evidence="3" id="KW-1185">Reference proteome</keyword>
<comment type="caution">
    <text evidence="2">The sequence shown here is derived from an EMBL/GenBank/DDBJ whole genome shotgun (WGS) entry which is preliminary data.</text>
</comment>
<evidence type="ECO:0000313" key="2">
    <source>
        <dbReference type="EMBL" id="TRY61902.1"/>
    </source>
</evidence>
<name>A0A553N903_TIGCA</name>
<evidence type="ECO:0000313" key="3">
    <source>
        <dbReference type="Proteomes" id="UP000318571"/>
    </source>
</evidence>
<accession>A0A553N903</accession>
<proteinExistence type="predicted"/>
<protein>
    <submittedName>
        <fullName evidence="2">Uncharacterized protein</fullName>
    </submittedName>
</protein>
<dbReference type="Proteomes" id="UP000318571">
    <property type="component" value="Chromosome 8"/>
</dbReference>